<dbReference type="InterPro" id="IPR053739">
    <property type="entry name" value="Bact_Immunity_Domain_sf"/>
</dbReference>
<dbReference type="EMBL" id="WEZQ01000011">
    <property type="protein sequence ID" value="MYV17200.1"/>
    <property type="molecule type" value="Genomic_DNA"/>
</dbReference>
<name>A0A6N9I2M0_9LACO</name>
<dbReference type="Gene3D" id="1.20.1440.140">
    <property type="match status" value="1"/>
</dbReference>
<reference evidence="2 3" key="1">
    <citation type="journal article" date="2019" name="Appl. Environ. Microbiol.">
        <title>Genetic determinants of hydroxycinnamic acid metabolism in heterofermentative lactobacilli.</title>
        <authorList>
            <person name="Gaur G."/>
            <person name="Oh J.H."/>
            <person name="Filannino P."/>
            <person name="Gobbetti M."/>
            <person name="van Pijkeren J.P."/>
            <person name="Ganzle M.G."/>
        </authorList>
    </citation>
    <scope>NUCLEOTIDE SEQUENCE [LARGE SCALE GENOMIC DNA]</scope>
    <source>
        <strain evidence="2 3">C5</strain>
    </source>
</reference>
<dbReference type="Pfam" id="PF08951">
    <property type="entry name" value="EntA_Immun"/>
    <property type="match status" value="1"/>
</dbReference>
<gene>
    <name evidence="2" type="ORF">GB993_06745</name>
</gene>
<feature type="region of interest" description="Disordered" evidence="1">
    <location>
        <begin position="89"/>
        <end position="109"/>
    </location>
</feature>
<dbReference type="Proteomes" id="UP000449209">
    <property type="component" value="Unassembled WGS sequence"/>
</dbReference>
<dbReference type="GO" id="GO:0030153">
    <property type="term" value="P:bacteriocin immunity"/>
    <property type="evidence" value="ECO:0007669"/>
    <property type="project" value="InterPro"/>
</dbReference>
<dbReference type="OrthoDB" id="2309484at2"/>
<sequence>MSVNEQEAILNLFSEFRKSVATANEQENNRQHLLEIIDQSIEKLSHQQQTPQNEARSVYQNINTMCLADHLKLTANEGSALKKISDAAQPKSAWQGLNSFNTANTWPSN</sequence>
<evidence type="ECO:0000313" key="3">
    <source>
        <dbReference type="Proteomes" id="UP000449209"/>
    </source>
</evidence>
<organism evidence="2 3">
    <name type="scientific">Furfurilactobacillus milii</name>
    <dbReference type="NCBI Taxonomy" id="2888272"/>
    <lineage>
        <taxon>Bacteria</taxon>
        <taxon>Bacillati</taxon>
        <taxon>Bacillota</taxon>
        <taxon>Bacilli</taxon>
        <taxon>Lactobacillales</taxon>
        <taxon>Lactobacillaceae</taxon>
        <taxon>Furfurilactobacillus</taxon>
    </lineage>
</organism>
<protein>
    <submittedName>
        <fullName evidence="2">Bacteriocin immunity protein</fullName>
    </submittedName>
</protein>
<dbReference type="RefSeq" id="WP_161003618.1">
    <property type="nucleotide sequence ID" value="NZ_WEZQ01000011.1"/>
</dbReference>
<evidence type="ECO:0000256" key="1">
    <source>
        <dbReference type="SAM" id="MobiDB-lite"/>
    </source>
</evidence>
<feature type="compositionally biased region" description="Polar residues" evidence="1">
    <location>
        <begin position="95"/>
        <end position="109"/>
    </location>
</feature>
<comment type="caution">
    <text evidence="2">The sequence shown here is derived from an EMBL/GenBank/DDBJ whole genome shotgun (WGS) entry which is preliminary data.</text>
</comment>
<dbReference type="InterPro" id="IPR015046">
    <property type="entry name" value="LciA_Immunity-like"/>
</dbReference>
<evidence type="ECO:0000313" key="2">
    <source>
        <dbReference type="EMBL" id="MYV17200.1"/>
    </source>
</evidence>
<dbReference type="AlphaFoldDB" id="A0A6N9I2M0"/>
<accession>A0A6N9I2M0</accession>
<proteinExistence type="predicted"/>